<accession>A0A1M7TQP7</accession>
<keyword evidence="2" id="KW-0489">Methyltransferase</keyword>
<keyword evidence="2" id="KW-0808">Transferase</keyword>
<keyword evidence="3" id="KW-1185">Reference proteome</keyword>
<dbReference type="AlphaFoldDB" id="A0A1M7TQP7"/>
<dbReference type="GO" id="GO:0032259">
    <property type="term" value="P:methylation"/>
    <property type="evidence" value="ECO:0007669"/>
    <property type="project" value="UniProtKB-KW"/>
</dbReference>
<dbReference type="SUPFAM" id="SSF53335">
    <property type="entry name" value="S-adenosyl-L-methionine-dependent methyltransferases"/>
    <property type="match status" value="1"/>
</dbReference>
<dbReference type="Proteomes" id="UP000186469">
    <property type="component" value="Unassembled WGS sequence"/>
</dbReference>
<dbReference type="OrthoDB" id="9790710at2"/>
<dbReference type="SUPFAM" id="SSF53448">
    <property type="entry name" value="Nucleotide-diphospho-sugar transferases"/>
    <property type="match status" value="1"/>
</dbReference>
<name>A0A1M7TQP7_9BACT</name>
<feature type="domain" description="Methyltransferase type 11" evidence="1">
    <location>
        <begin position="364"/>
        <end position="406"/>
    </location>
</feature>
<dbReference type="EMBL" id="FRDI01000019">
    <property type="protein sequence ID" value="SHN72988.1"/>
    <property type="molecule type" value="Genomic_DNA"/>
</dbReference>
<gene>
    <name evidence="2" type="ORF">SAMN02745728_02369</name>
</gene>
<sequence>MNLSAQQNMNIDKNQIDQNDTRIPCVVLVFFDFEIIKKSLDFVTQYSDRLAITVVENCSQNTATKIKPYIEQLLKAHKIERYILFDENISSNAFDVVVDQKLFYDTQSPYLMVTDGDLTIEDKNWLDEQVAIIEQNPEVFAVGLELDLVNLPQVSGAETWVPAATPIQDKNYNLGDTGFWFVLSRKAAFLKACNVILHENKLRFLDSIFCDYSREQEKKWVRTKKAKAYHLTWDVYKTPGHSYRKIRESKKDPLELFIHNRYCNYTIYSPLKKRERNIVDNSEKSIITQQKIVISEREEVSLADLLKENRKNAKVLLELCKAKGYLLKLHLGCGTVYHKGWINIDNNSDNNINELDLHWDLRYKLPFPDNSVDFVFHEHFLEHLTVQEALSSLKDTLRVLKPGGVLRVAMPDLRQAVSDYLNPVWKDLPWLKQYGLTFVQTKAELMNMNFRAWGHQYLYDDEELLRRLQEAGFEKIKICPWHQSEHAALVNLETREQSTLVAEATK</sequence>
<dbReference type="Gene3D" id="3.90.550.10">
    <property type="entry name" value="Spore Coat Polysaccharide Biosynthesis Protein SpsA, Chain A"/>
    <property type="match status" value="1"/>
</dbReference>
<evidence type="ECO:0000313" key="3">
    <source>
        <dbReference type="Proteomes" id="UP000186469"/>
    </source>
</evidence>
<dbReference type="Gene3D" id="3.40.50.150">
    <property type="entry name" value="Vaccinia Virus protein VP39"/>
    <property type="match status" value="1"/>
</dbReference>
<dbReference type="Pfam" id="PF08241">
    <property type="entry name" value="Methyltransf_11"/>
    <property type="match status" value="1"/>
</dbReference>
<dbReference type="RefSeq" id="WP_072698029.1">
    <property type="nucleotide sequence ID" value="NZ_FRDI01000019.1"/>
</dbReference>
<dbReference type="InterPro" id="IPR029044">
    <property type="entry name" value="Nucleotide-diphossugar_trans"/>
</dbReference>
<organism evidence="2 3">
    <name type="scientific">Desulfovibrio litoralis DSM 11393</name>
    <dbReference type="NCBI Taxonomy" id="1121455"/>
    <lineage>
        <taxon>Bacteria</taxon>
        <taxon>Pseudomonadati</taxon>
        <taxon>Thermodesulfobacteriota</taxon>
        <taxon>Desulfovibrionia</taxon>
        <taxon>Desulfovibrionales</taxon>
        <taxon>Desulfovibrionaceae</taxon>
        <taxon>Desulfovibrio</taxon>
    </lineage>
</organism>
<dbReference type="InterPro" id="IPR029063">
    <property type="entry name" value="SAM-dependent_MTases_sf"/>
</dbReference>
<evidence type="ECO:0000259" key="1">
    <source>
        <dbReference type="Pfam" id="PF08241"/>
    </source>
</evidence>
<dbReference type="InterPro" id="IPR013216">
    <property type="entry name" value="Methyltransf_11"/>
</dbReference>
<evidence type="ECO:0000313" key="2">
    <source>
        <dbReference type="EMBL" id="SHN72988.1"/>
    </source>
</evidence>
<dbReference type="STRING" id="1121455.SAMN02745728_02369"/>
<dbReference type="CDD" id="cd02440">
    <property type="entry name" value="AdoMet_MTases"/>
    <property type="match status" value="1"/>
</dbReference>
<reference evidence="2 3" key="1">
    <citation type="submission" date="2016-12" db="EMBL/GenBank/DDBJ databases">
        <authorList>
            <person name="Song W.-J."/>
            <person name="Kurnit D.M."/>
        </authorList>
    </citation>
    <scope>NUCLEOTIDE SEQUENCE [LARGE SCALE GENOMIC DNA]</scope>
    <source>
        <strain evidence="2 3">DSM 11393</strain>
    </source>
</reference>
<proteinExistence type="predicted"/>
<dbReference type="GO" id="GO:0008757">
    <property type="term" value="F:S-adenosylmethionine-dependent methyltransferase activity"/>
    <property type="evidence" value="ECO:0007669"/>
    <property type="project" value="InterPro"/>
</dbReference>
<protein>
    <submittedName>
        <fullName evidence="2">Predicted SAM-depedendent methyltransferase</fullName>
    </submittedName>
</protein>